<protein>
    <recommendedName>
        <fullName evidence="7">Rhodopsin domain-containing protein</fullName>
    </recommendedName>
</protein>
<dbReference type="EMBL" id="WNKQ01000023">
    <property type="protein sequence ID" value="KAF5844392.1"/>
    <property type="molecule type" value="Genomic_DNA"/>
</dbReference>
<evidence type="ECO:0000256" key="6">
    <source>
        <dbReference type="SAM" id="Phobius"/>
    </source>
</evidence>
<feature type="transmembrane region" description="Helical" evidence="6">
    <location>
        <begin position="12"/>
        <end position="36"/>
    </location>
</feature>
<dbReference type="AlphaFoldDB" id="A0A8H5Z7U3"/>
<dbReference type="InterPro" id="IPR052337">
    <property type="entry name" value="SAT4-like"/>
</dbReference>
<keyword evidence="2 6" id="KW-0812">Transmembrane</keyword>
<comment type="subcellular location">
    <subcellularLocation>
        <location evidence="1">Membrane</location>
        <topology evidence="1">Multi-pass membrane protein</topology>
    </subcellularLocation>
</comment>
<dbReference type="InterPro" id="IPR049326">
    <property type="entry name" value="Rhodopsin_dom_fungi"/>
</dbReference>
<dbReference type="Proteomes" id="UP000624244">
    <property type="component" value="Unassembled WGS sequence"/>
</dbReference>
<dbReference type="Pfam" id="PF20684">
    <property type="entry name" value="Fung_rhodopsin"/>
    <property type="match status" value="1"/>
</dbReference>
<evidence type="ECO:0000313" key="9">
    <source>
        <dbReference type="Proteomes" id="UP000624244"/>
    </source>
</evidence>
<evidence type="ECO:0000256" key="3">
    <source>
        <dbReference type="ARBA" id="ARBA00022989"/>
    </source>
</evidence>
<evidence type="ECO:0000256" key="5">
    <source>
        <dbReference type="ARBA" id="ARBA00038359"/>
    </source>
</evidence>
<comment type="caution">
    <text evidence="8">The sequence shown here is derived from an EMBL/GenBank/DDBJ whole genome shotgun (WGS) entry which is preliminary data.</text>
</comment>
<keyword evidence="4 6" id="KW-0472">Membrane</keyword>
<accession>A0A8H5Z7U3</accession>
<feature type="transmembrane region" description="Helical" evidence="6">
    <location>
        <begin position="167"/>
        <end position="185"/>
    </location>
</feature>
<sequence length="327" mass="36145">MTGMISNENGQQVSIIVTSSIYILIAFVSVGLRLVARSIGNRIDYSDYCIIVALLCDTALHACCISLVTCVALPDFATSDHFFAVGNHILFDTVERHCVFQQIIGSIDVSGTDTNIWACVLGTLIITWNMADVIAALLICQPLAKNWDFRLPGTCGGQPAFCFSMRLVNLLTDAVIIVLLMPYLYNLRLTWRKKLAAMALLSVGTGTWAITIYRQILLPSLDFADMTYNGVLATILSGLEPAVAIALACIPLMRILFRKSRRTTHSSYQYGSNRQTDLFPKKRSETHGLNLTATFSKLVDKNDASSQVELQSIKPSHIFRVSPVYEH</sequence>
<evidence type="ECO:0000256" key="1">
    <source>
        <dbReference type="ARBA" id="ARBA00004141"/>
    </source>
</evidence>
<proteinExistence type="inferred from homology"/>
<dbReference type="GO" id="GO:0016020">
    <property type="term" value="C:membrane"/>
    <property type="evidence" value="ECO:0007669"/>
    <property type="project" value="UniProtKB-SubCell"/>
</dbReference>
<feature type="transmembrane region" description="Helical" evidence="6">
    <location>
        <begin position="228"/>
        <end position="253"/>
    </location>
</feature>
<reference evidence="8" key="1">
    <citation type="submission" date="2019-11" db="EMBL/GenBank/DDBJ databases">
        <title>Bipolaris sorokiniana Genome sequencing.</title>
        <authorList>
            <person name="Wang H."/>
        </authorList>
    </citation>
    <scope>NUCLEOTIDE SEQUENCE</scope>
</reference>
<name>A0A8H5Z7U3_COCSA</name>
<feature type="transmembrane region" description="Helical" evidence="6">
    <location>
        <begin position="48"/>
        <end position="74"/>
    </location>
</feature>
<keyword evidence="3 6" id="KW-1133">Transmembrane helix</keyword>
<evidence type="ECO:0000256" key="2">
    <source>
        <dbReference type="ARBA" id="ARBA00022692"/>
    </source>
</evidence>
<dbReference type="PANTHER" id="PTHR33048:SF57">
    <property type="entry name" value="INTEGRAL MEMBRANE PROTEIN-RELATED"/>
    <property type="match status" value="1"/>
</dbReference>
<gene>
    <name evidence="8" type="ORF">GGP41_001373</name>
</gene>
<feature type="domain" description="Rhodopsin" evidence="7">
    <location>
        <begin position="32"/>
        <end position="259"/>
    </location>
</feature>
<evidence type="ECO:0000256" key="4">
    <source>
        <dbReference type="ARBA" id="ARBA00023136"/>
    </source>
</evidence>
<comment type="similarity">
    <text evidence="5">Belongs to the SAT4 family.</text>
</comment>
<evidence type="ECO:0000313" key="8">
    <source>
        <dbReference type="EMBL" id="KAF5844392.1"/>
    </source>
</evidence>
<evidence type="ECO:0000259" key="7">
    <source>
        <dbReference type="Pfam" id="PF20684"/>
    </source>
</evidence>
<dbReference type="PANTHER" id="PTHR33048">
    <property type="entry name" value="PTH11-LIKE INTEGRAL MEMBRANE PROTEIN (AFU_ORTHOLOGUE AFUA_5G11245)"/>
    <property type="match status" value="1"/>
</dbReference>
<feature type="transmembrane region" description="Helical" evidence="6">
    <location>
        <begin position="197"/>
        <end position="216"/>
    </location>
</feature>
<organism evidence="8 9">
    <name type="scientific">Cochliobolus sativus</name>
    <name type="common">Common root rot and spot blotch fungus</name>
    <name type="synonym">Bipolaris sorokiniana</name>
    <dbReference type="NCBI Taxonomy" id="45130"/>
    <lineage>
        <taxon>Eukaryota</taxon>
        <taxon>Fungi</taxon>
        <taxon>Dikarya</taxon>
        <taxon>Ascomycota</taxon>
        <taxon>Pezizomycotina</taxon>
        <taxon>Dothideomycetes</taxon>
        <taxon>Pleosporomycetidae</taxon>
        <taxon>Pleosporales</taxon>
        <taxon>Pleosporineae</taxon>
        <taxon>Pleosporaceae</taxon>
        <taxon>Bipolaris</taxon>
    </lineage>
</organism>